<dbReference type="SUPFAM" id="SSF48179">
    <property type="entry name" value="6-phosphogluconate dehydrogenase C-terminal domain-like"/>
    <property type="match status" value="1"/>
</dbReference>
<keyword evidence="8" id="KW-1185">Reference proteome</keyword>
<organism evidence="7 8">
    <name type="scientific">Lentibacillus kapialis</name>
    <dbReference type="NCBI Taxonomy" id="340214"/>
    <lineage>
        <taxon>Bacteria</taxon>
        <taxon>Bacillati</taxon>
        <taxon>Bacillota</taxon>
        <taxon>Bacilli</taxon>
        <taxon>Bacillales</taxon>
        <taxon>Bacillaceae</taxon>
        <taxon>Lentibacillus</taxon>
    </lineage>
</organism>
<evidence type="ECO:0000259" key="6">
    <source>
        <dbReference type="Pfam" id="PF14833"/>
    </source>
</evidence>
<evidence type="ECO:0000256" key="4">
    <source>
        <dbReference type="PIRSR" id="PIRSR000103-1"/>
    </source>
</evidence>
<comment type="similarity">
    <text evidence="1">Belongs to the HIBADH-related family.</text>
</comment>
<dbReference type="Gene3D" id="1.10.1040.10">
    <property type="entry name" value="N-(1-d-carboxylethyl)-l-norvaline Dehydrogenase, domain 2"/>
    <property type="match status" value="1"/>
</dbReference>
<dbReference type="AlphaFoldDB" id="A0A917Q0J5"/>
<accession>A0A917Q0J5</accession>
<dbReference type="GO" id="GO:0016616">
    <property type="term" value="F:oxidoreductase activity, acting on the CH-OH group of donors, NAD or NADP as acceptor"/>
    <property type="evidence" value="ECO:0007669"/>
    <property type="project" value="TreeGrafter"/>
</dbReference>
<dbReference type="PANTHER" id="PTHR22981:SF7">
    <property type="entry name" value="3-HYDROXYISOBUTYRATE DEHYDROGENASE, MITOCHONDRIAL"/>
    <property type="match status" value="1"/>
</dbReference>
<dbReference type="GO" id="GO:0051287">
    <property type="term" value="F:NAD binding"/>
    <property type="evidence" value="ECO:0007669"/>
    <property type="project" value="InterPro"/>
</dbReference>
<feature type="domain" description="3-hydroxyisobutyrate dehydrogenase-like NAD-binding" evidence="6">
    <location>
        <begin position="163"/>
        <end position="281"/>
    </location>
</feature>
<evidence type="ECO:0000256" key="2">
    <source>
        <dbReference type="ARBA" id="ARBA00023002"/>
    </source>
</evidence>
<evidence type="ECO:0000313" key="7">
    <source>
        <dbReference type="EMBL" id="GGK03434.1"/>
    </source>
</evidence>
<evidence type="ECO:0000256" key="3">
    <source>
        <dbReference type="ARBA" id="ARBA00023027"/>
    </source>
</evidence>
<dbReference type="InterPro" id="IPR013328">
    <property type="entry name" value="6PGD_dom2"/>
</dbReference>
<dbReference type="PANTHER" id="PTHR22981">
    <property type="entry name" value="3-HYDROXYISOBUTYRATE DEHYDROGENASE-RELATED"/>
    <property type="match status" value="1"/>
</dbReference>
<dbReference type="PIRSF" id="PIRSF000103">
    <property type="entry name" value="HIBADH"/>
    <property type="match status" value="1"/>
</dbReference>
<gene>
    <name evidence="7" type="ORF">GCM10007063_27020</name>
</gene>
<dbReference type="Pfam" id="PF03446">
    <property type="entry name" value="NAD_binding_2"/>
    <property type="match status" value="1"/>
</dbReference>
<dbReference type="InterPro" id="IPR006115">
    <property type="entry name" value="6PGDH_NADP-bd"/>
</dbReference>
<dbReference type="InterPro" id="IPR015815">
    <property type="entry name" value="HIBADH-related"/>
</dbReference>
<dbReference type="EMBL" id="BMNQ01000048">
    <property type="protein sequence ID" value="GGK03434.1"/>
    <property type="molecule type" value="Genomic_DNA"/>
</dbReference>
<reference evidence="7" key="1">
    <citation type="journal article" date="2014" name="Int. J. Syst. Evol. Microbiol.">
        <title>Complete genome sequence of Corynebacterium casei LMG S-19264T (=DSM 44701T), isolated from a smear-ripened cheese.</title>
        <authorList>
            <consortium name="US DOE Joint Genome Institute (JGI-PGF)"/>
            <person name="Walter F."/>
            <person name="Albersmeier A."/>
            <person name="Kalinowski J."/>
            <person name="Ruckert C."/>
        </authorList>
    </citation>
    <scope>NUCLEOTIDE SEQUENCE</scope>
    <source>
        <strain evidence="7">JCM 12580</strain>
    </source>
</reference>
<evidence type="ECO:0000256" key="1">
    <source>
        <dbReference type="ARBA" id="ARBA00009080"/>
    </source>
</evidence>
<keyword evidence="3" id="KW-0520">NAD</keyword>
<dbReference type="Pfam" id="PF14833">
    <property type="entry name" value="NAD_binding_11"/>
    <property type="match status" value="1"/>
</dbReference>
<proteinExistence type="inferred from homology"/>
<dbReference type="SUPFAM" id="SSF51735">
    <property type="entry name" value="NAD(P)-binding Rossmann-fold domains"/>
    <property type="match status" value="1"/>
</dbReference>
<name>A0A917Q0J5_9BACI</name>
<reference evidence="7" key="2">
    <citation type="submission" date="2020-09" db="EMBL/GenBank/DDBJ databases">
        <authorList>
            <person name="Sun Q."/>
            <person name="Ohkuma M."/>
        </authorList>
    </citation>
    <scope>NUCLEOTIDE SEQUENCE</scope>
    <source>
        <strain evidence="7">JCM 12580</strain>
    </source>
</reference>
<dbReference type="RefSeq" id="WP_188633636.1">
    <property type="nucleotide sequence ID" value="NZ_BMNQ01000048.1"/>
</dbReference>
<evidence type="ECO:0000259" key="5">
    <source>
        <dbReference type="Pfam" id="PF03446"/>
    </source>
</evidence>
<protein>
    <submittedName>
        <fullName evidence="7">3-hydroxyisobutyrate dehydrogenase</fullName>
    </submittedName>
</protein>
<dbReference type="InterPro" id="IPR008927">
    <property type="entry name" value="6-PGluconate_DH-like_C_sf"/>
</dbReference>
<dbReference type="Proteomes" id="UP000658382">
    <property type="component" value="Unassembled WGS sequence"/>
</dbReference>
<sequence length="305" mass="33565">MIKTVGVIGLGNMGSSIARGLSESFKVIGFDIDDDKRSSLLQKHGIECIDQLELLVKKVDVIVLSLPNGKISKEVVSDMVSHMDEKKIIMETSTVLPTDISDMLKICEMKGVEIVDAAILGGVNHVLESNAEFLVGGNVEIIDRVKPILNKLGKKVTRMGEIGSGMSAKVISNAVSHTVMVLITESIALGRKSGISHEKMYALLNGETTYNRPIDHRFNERIANGEYSGGMSTLNARKDSTLMLELAQQFKIPLFTIQSSHTVYEIAQNEGYGELDYAAIAILWEKWCDISLKRESSEEGRYETI</sequence>
<dbReference type="GO" id="GO:0050661">
    <property type="term" value="F:NADP binding"/>
    <property type="evidence" value="ECO:0007669"/>
    <property type="project" value="InterPro"/>
</dbReference>
<dbReference type="InterPro" id="IPR036291">
    <property type="entry name" value="NAD(P)-bd_dom_sf"/>
</dbReference>
<keyword evidence="2" id="KW-0560">Oxidoreductase</keyword>
<comment type="caution">
    <text evidence="7">The sequence shown here is derived from an EMBL/GenBank/DDBJ whole genome shotgun (WGS) entry which is preliminary data.</text>
</comment>
<feature type="active site" evidence="4">
    <location>
        <position position="169"/>
    </location>
</feature>
<dbReference type="Gene3D" id="3.40.50.720">
    <property type="entry name" value="NAD(P)-binding Rossmann-like Domain"/>
    <property type="match status" value="1"/>
</dbReference>
<feature type="domain" description="6-phosphogluconate dehydrogenase NADP-binding" evidence="5">
    <location>
        <begin position="4"/>
        <end position="160"/>
    </location>
</feature>
<dbReference type="InterPro" id="IPR029154">
    <property type="entry name" value="HIBADH-like_NADP-bd"/>
</dbReference>
<evidence type="ECO:0000313" key="8">
    <source>
        <dbReference type="Proteomes" id="UP000658382"/>
    </source>
</evidence>